<evidence type="ECO:0000256" key="1">
    <source>
        <dbReference type="SAM" id="Phobius"/>
    </source>
</evidence>
<keyword evidence="3" id="KW-1185">Reference proteome</keyword>
<evidence type="ECO:0000313" key="2">
    <source>
        <dbReference type="EMBL" id="KAK8090530.1"/>
    </source>
</evidence>
<organism evidence="2 3">
    <name type="scientific">Apiospora phragmitis</name>
    <dbReference type="NCBI Taxonomy" id="2905665"/>
    <lineage>
        <taxon>Eukaryota</taxon>
        <taxon>Fungi</taxon>
        <taxon>Dikarya</taxon>
        <taxon>Ascomycota</taxon>
        <taxon>Pezizomycotina</taxon>
        <taxon>Sordariomycetes</taxon>
        <taxon>Xylariomycetidae</taxon>
        <taxon>Amphisphaeriales</taxon>
        <taxon>Apiosporaceae</taxon>
        <taxon>Apiospora</taxon>
    </lineage>
</organism>
<dbReference type="PANTHER" id="PTHR35186:SF4">
    <property type="entry name" value="PRION-INHIBITION AND PROPAGATION HELO DOMAIN-CONTAINING PROTEIN"/>
    <property type="match status" value="1"/>
</dbReference>
<keyword evidence="1" id="KW-1133">Transmembrane helix</keyword>
<dbReference type="RefSeq" id="XP_066722076.1">
    <property type="nucleotide sequence ID" value="XM_066851444.1"/>
</dbReference>
<reference evidence="2 3" key="1">
    <citation type="submission" date="2023-01" db="EMBL/GenBank/DDBJ databases">
        <title>Analysis of 21 Apiospora genomes using comparative genomics revels a genus with tremendous synthesis potential of carbohydrate active enzymes and secondary metabolites.</title>
        <authorList>
            <person name="Sorensen T."/>
        </authorList>
    </citation>
    <scope>NUCLEOTIDE SEQUENCE [LARGE SCALE GENOMIC DNA]</scope>
    <source>
        <strain evidence="2 3">CBS 135458</strain>
    </source>
</reference>
<dbReference type="Proteomes" id="UP001480595">
    <property type="component" value="Unassembled WGS sequence"/>
</dbReference>
<proteinExistence type="predicted"/>
<evidence type="ECO:0000313" key="3">
    <source>
        <dbReference type="Proteomes" id="UP001480595"/>
    </source>
</evidence>
<protein>
    <submittedName>
        <fullName evidence="2">Uncharacterized protein</fullName>
    </submittedName>
</protein>
<accession>A0ABR1X538</accession>
<name>A0ABR1X538_9PEZI</name>
<comment type="caution">
    <text evidence="2">The sequence shown here is derived from an EMBL/GenBank/DDBJ whole genome shotgun (WGS) entry which is preliminary data.</text>
</comment>
<keyword evidence="1" id="KW-0812">Transmembrane</keyword>
<gene>
    <name evidence="2" type="ORF">PG994_000035</name>
</gene>
<dbReference type="GeneID" id="92084507"/>
<sequence>MGKSCHDFSPLHTQTKALIISVTSSTLDFFPIMATGFEVVGVILGAIPLVIEGIRAYKRIKKGMSRTCNTLILEIETEQTILRELYEGLYDEAEINGDRERKIEENVEHLLGNCSENFTRTAETMHGIIKELKEKLEMNPDGQTPDQPLFARLRLGGTEADFDELVARLRRKSEQLKAMIDLSQKRIAREPKSRKTKQASVIGVARQLLKNACSALSQAMKCTCPNPHKMNLRVETYSSQLLNHGDVEELANKIPIHVVVLFGNFGHHQSSPPWHWEELSLRKYDQLATPQANVNIQPLIAKAKRVRFTEKVESATTLFSMKGKTAQKSPNSGFTVATTPLVDGKLIVNICDDLCRKQCLPNTDYYGHIEDPSAGGKIKFTLSPLRYQPEQPVLHTHPEGCTCGPRENIT</sequence>
<feature type="transmembrane region" description="Helical" evidence="1">
    <location>
        <begin position="29"/>
        <end position="51"/>
    </location>
</feature>
<keyword evidence="1" id="KW-0472">Membrane</keyword>
<dbReference type="PANTHER" id="PTHR35186">
    <property type="entry name" value="ANK_REP_REGION DOMAIN-CONTAINING PROTEIN"/>
    <property type="match status" value="1"/>
</dbReference>
<dbReference type="EMBL" id="JAQQWL010000001">
    <property type="protein sequence ID" value="KAK8090530.1"/>
    <property type="molecule type" value="Genomic_DNA"/>
</dbReference>